<evidence type="ECO:0000313" key="4">
    <source>
        <dbReference type="Proteomes" id="UP000054350"/>
    </source>
</evidence>
<evidence type="ECO:0000256" key="1">
    <source>
        <dbReference type="ARBA" id="ARBA00005437"/>
    </source>
</evidence>
<dbReference type="AlphaFoldDB" id="A0A0L0RZ79"/>
<accession>A0A0L0RZ79</accession>
<proteinExistence type="inferred from homology"/>
<sequence>MGQSLTKYANTNFITDDALRNTNYKRVLVVGEDHVVPYDQHRRTLLIRQQASWSGGDHEVVDANTQQVVYRTSGRVFSSKEVELVDASTGLPIVAVRSKDLLLYSNFDICRPSSEGGDVLVKVNLRRHLAHYTLEGTFVCDTARNLPPLIVKAGFVDMFFFLGRPSDNGVLIGRMDAERNFTSKDTMSLAVVPGVDAALLVAICVLADVVRRTDDARD</sequence>
<keyword evidence="2" id="KW-0472">Membrane</keyword>
<reference evidence="3 4" key="1">
    <citation type="submission" date="2009-11" db="EMBL/GenBank/DDBJ databases">
        <title>Annotation of Allomyces macrogynus ATCC 38327.</title>
        <authorList>
            <consortium name="The Broad Institute Genome Sequencing Platform"/>
            <person name="Russ C."/>
            <person name="Cuomo C."/>
            <person name="Burger G."/>
            <person name="Gray M.W."/>
            <person name="Holland P.W.H."/>
            <person name="King N."/>
            <person name="Lang F.B.F."/>
            <person name="Roger A.J."/>
            <person name="Ruiz-Trillo I."/>
            <person name="Young S.K."/>
            <person name="Zeng Q."/>
            <person name="Gargeya S."/>
            <person name="Fitzgerald M."/>
            <person name="Haas B."/>
            <person name="Abouelleil A."/>
            <person name="Alvarado L."/>
            <person name="Arachchi H.M."/>
            <person name="Berlin A."/>
            <person name="Chapman S.B."/>
            <person name="Gearin G."/>
            <person name="Goldberg J."/>
            <person name="Griggs A."/>
            <person name="Gujja S."/>
            <person name="Hansen M."/>
            <person name="Heiman D."/>
            <person name="Howarth C."/>
            <person name="Larimer J."/>
            <person name="Lui A."/>
            <person name="MacDonald P.J.P."/>
            <person name="McCowen C."/>
            <person name="Montmayeur A."/>
            <person name="Murphy C."/>
            <person name="Neiman D."/>
            <person name="Pearson M."/>
            <person name="Priest M."/>
            <person name="Roberts A."/>
            <person name="Saif S."/>
            <person name="Shea T."/>
            <person name="Sisk P."/>
            <person name="Stolte C."/>
            <person name="Sykes S."/>
            <person name="Wortman J."/>
            <person name="Nusbaum C."/>
            <person name="Birren B."/>
        </authorList>
    </citation>
    <scope>NUCLEOTIDE SEQUENCE [LARGE SCALE GENOMIC DNA]</scope>
    <source>
        <strain evidence="3 4">ATCC 38327</strain>
    </source>
</reference>
<evidence type="ECO:0008006" key="5">
    <source>
        <dbReference type="Google" id="ProtNLM"/>
    </source>
</evidence>
<keyword evidence="4" id="KW-1185">Reference proteome</keyword>
<evidence type="ECO:0000256" key="2">
    <source>
        <dbReference type="SAM" id="Phobius"/>
    </source>
</evidence>
<dbReference type="InterPro" id="IPR007612">
    <property type="entry name" value="LOR"/>
</dbReference>
<gene>
    <name evidence="3" type="ORF">AMAG_01510</name>
</gene>
<dbReference type="InterPro" id="IPR038595">
    <property type="entry name" value="LOR_sf"/>
</dbReference>
<feature type="transmembrane region" description="Helical" evidence="2">
    <location>
        <begin position="187"/>
        <end position="210"/>
    </location>
</feature>
<name>A0A0L0RZ79_ALLM3</name>
<dbReference type="OrthoDB" id="97518at2759"/>
<protein>
    <recommendedName>
        <fullName evidence="5">Tubby C-terminal domain-containing protein</fullName>
    </recommendedName>
</protein>
<dbReference type="Pfam" id="PF04525">
    <property type="entry name" value="LOR"/>
    <property type="match status" value="1"/>
</dbReference>
<reference evidence="4" key="2">
    <citation type="submission" date="2009-11" db="EMBL/GenBank/DDBJ databases">
        <title>The Genome Sequence of Allomyces macrogynus strain ATCC 38327.</title>
        <authorList>
            <consortium name="The Broad Institute Genome Sequencing Platform"/>
            <person name="Russ C."/>
            <person name="Cuomo C."/>
            <person name="Shea T."/>
            <person name="Young S.K."/>
            <person name="Zeng Q."/>
            <person name="Koehrsen M."/>
            <person name="Haas B."/>
            <person name="Borodovsky M."/>
            <person name="Guigo R."/>
            <person name="Alvarado L."/>
            <person name="Berlin A."/>
            <person name="Borenstein D."/>
            <person name="Chen Z."/>
            <person name="Engels R."/>
            <person name="Freedman E."/>
            <person name="Gellesch M."/>
            <person name="Goldberg J."/>
            <person name="Griggs A."/>
            <person name="Gujja S."/>
            <person name="Heiman D."/>
            <person name="Hepburn T."/>
            <person name="Howarth C."/>
            <person name="Jen D."/>
            <person name="Larson L."/>
            <person name="Lewis B."/>
            <person name="Mehta T."/>
            <person name="Park D."/>
            <person name="Pearson M."/>
            <person name="Roberts A."/>
            <person name="Saif S."/>
            <person name="Shenoy N."/>
            <person name="Sisk P."/>
            <person name="Stolte C."/>
            <person name="Sykes S."/>
            <person name="Walk T."/>
            <person name="White J."/>
            <person name="Yandava C."/>
            <person name="Burger G."/>
            <person name="Gray M.W."/>
            <person name="Holland P.W.H."/>
            <person name="King N."/>
            <person name="Lang F.B.F."/>
            <person name="Roger A.J."/>
            <person name="Ruiz-Trillo I."/>
            <person name="Lander E."/>
            <person name="Nusbaum C."/>
        </authorList>
    </citation>
    <scope>NUCLEOTIDE SEQUENCE [LARGE SCALE GENOMIC DNA]</scope>
    <source>
        <strain evidence="4">ATCC 38327</strain>
    </source>
</reference>
<dbReference type="InterPro" id="IPR025659">
    <property type="entry name" value="Tubby-like_C"/>
</dbReference>
<comment type="similarity">
    <text evidence="1">Belongs to the LOR family.</text>
</comment>
<keyword evidence="2" id="KW-1133">Transmembrane helix</keyword>
<organism evidence="3 4">
    <name type="scientific">Allomyces macrogynus (strain ATCC 38327)</name>
    <name type="common">Allomyces javanicus var. macrogynus</name>
    <dbReference type="NCBI Taxonomy" id="578462"/>
    <lineage>
        <taxon>Eukaryota</taxon>
        <taxon>Fungi</taxon>
        <taxon>Fungi incertae sedis</taxon>
        <taxon>Blastocladiomycota</taxon>
        <taxon>Blastocladiomycetes</taxon>
        <taxon>Blastocladiales</taxon>
        <taxon>Blastocladiaceae</taxon>
        <taxon>Allomyces</taxon>
    </lineage>
</organism>
<dbReference type="EMBL" id="GG745329">
    <property type="protein sequence ID" value="KNE55623.1"/>
    <property type="molecule type" value="Genomic_DNA"/>
</dbReference>
<dbReference type="VEuPathDB" id="FungiDB:AMAG_01510"/>
<keyword evidence="2" id="KW-0812">Transmembrane</keyword>
<dbReference type="Gene3D" id="2.40.160.200">
    <property type="entry name" value="LURP1-related"/>
    <property type="match status" value="1"/>
</dbReference>
<dbReference type="SUPFAM" id="SSF54518">
    <property type="entry name" value="Tubby C-terminal domain-like"/>
    <property type="match status" value="1"/>
</dbReference>
<dbReference type="Proteomes" id="UP000054350">
    <property type="component" value="Unassembled WGS sequence"/>
</dbReference>
<evidence type="ECO:0000313" key="3">
    <source>
        <dbReference type="EMBL" id="KNE55623.1"/>
    </source>
</evidence>